<keyword evidence="7" id="KW-1185">Reference proteome</keyword>
<dbReference type="InterPro" id="IPR016039">
    <property type="entry name" value="Thiolase-like"/>
</dbReference>
<dbReference type="EMBL" id="MKCT01000038">
    <property type="protein sequence ID" value="OHX19414.1"/>
    <property type="molecule type" value="Genomic_DNA"/>
</dbReference>
<proteinExistence type="inferred from homology"/>
<dbReference type="PIRSF" id="PIRSF000451">
    <property type="entry name" value="PKS_III"/>
    <property type="match status" value="1"/>
</dbReference>
<gene>
    <name evidence="6" type="ORF">BI344_18560</name>
</gene>
<dbReference type="CDD" id="cd00831">
    <property type="entry name" value="CHS_like"/>
    <property type="match status" value="1"/>
</dbReference>
<dbReference type="InterPro" id="IPR012328">
    <property type="entry name" value="Chalcone/stilbene_synt_C"/>
</dbReference>
<dbReference type="Gene3D" id="3.40.47.10">
    <property type="match status" value="2"/>
</dbReference>
<keyword evidence="3" id="KW-0012">Acyltransferase</keyword>
<dbReference type="RefSeq" id="WP_071113605.1">
    <property type="nucleotide sequence ID" value="NZ_MKCT01000038.1"/>
</dbReference>
<evidence type="ECO:0000256" key="3">
    <source>
        <dbReference type="ARBA" id="ARBA00023315"/>
    </source>
</evidence>
<sequence length="349" mass="38428">MSTLCQPNVLFPQYKITQEQMIEHLENLHGDHPRMSLAKRMIQNTEVNSRHLVLPIDELSVHTGFTHRSIVYEREARAMSSAAARQAISNANLKPSDIRMVIVTSCTGFMMPSLTAHLINDLELPASTVQLPIAQLGCVAGAAAINRAHDFASLNNRNHVLIVSLEFSSLCYQPDDTKLHAFISAALFGDAVSACVLRANDEAPGFNIKSTKSFFLPKSEHFIRYDVKDTGFHFTLDKAVMNSIKDVAPVMEKLNQDTYSQQCAENDFFIFHTGGRKILDELVNKLSLPADKVAPSRHSLSEAGNIASVVVFDVLRRRFESKPKTGSVGLLAAFGPGFTAEMAVGQWAA</sequence>
<protein>
    <submittedName>
        <fullName evidence="6">Type III polyketide synthase PhlD</fullName>
    </submittedName>
</protein>
<evidence type="ECO:0000259" key="4">
    <source>
        <dbReference type="Pfam" id="PF00195"/>
    </source>
</evidence>
<feature type="domain" description="Chalcone/stilbene synthase C-terminal" evidence="5">
    <location>
        <begin position="208"/>
        <end position="343"/>
    </location>
</feature>
<comment type="caution">
    <text evidence="6">The sequence shown here is derived from an EMBL/GenBank/DDBJ whole genome shotgun (WGS) entry which is preliminary data.</text>
</comment>
<dbReference type="Pfam" id="PF02797">
    <property type="entry name" value="Chal_sti_synt_C"/>
    <property type="match status" value="1"/>
</dbReference>
<dbReference type="SUPFAM" id="SSF53901">
    <property type="entry name" value="Thiolase-like"/>
    <property type="match status" value="2"/>
</dbReference>
<dbReference type="PANTHER" id="PTHR11877">
    <property type="entry name" value="HYDROXYMETHYLGLUTARYL-COA SYNTHASE"/>
    <property type="match status" value="1"/>
</dbReference>
<name>A0ABX3CAU7_9NEIS</name>
<evidence type="ECO:0000313" key="7">
    <source>
        <dbReference type="Proteomes" id="UP000180280"/>
    </source>
</evidence>
<comment type="similarity">
    <text evidence="1">Belongs to the thiolase-like superfamily. Chalcone/stilbene synthases family.</text>
</comment>
<dbReference type="Pfam" id="PF00195">
    <property type="entry name" value="Chal_sti_synt_N"/>
    <property type="match status" value="1"/>
</dbReference>
<dbReference type="InterPro" id="IPR011141">
    <property type="entry name" value="Polyketide_synthase_type-III"/>
</dbReference>
<dbReference type="InterPro" id="IPR001099">
    <property type="entry name" value="Chalcone/stilbene_synt_N"/>
</dbReference>
<dbReference type="PANTHER" id="PTHR11877:SF99">
    <property type="entry name" value="1,3,6,8-TETRAHYDROXYNAPHTHALENE SYNTHASE"/>
    <property type="match status" value="1"/>
</dbReference>
<evidence type="ECO:0000259" key="5">
    <source>
        <dbReference type="Pfam" id="PF02797"/>
    </source>
</evidence>
<feature type="domain" description="Chalcone/stilbene synthase N-terminal" evidence="4">
    <location>
        <begin position="16"/>
        <end position="199"/>
    </location>
</feature>
<keyword evidence="2" id="KW-0808">Transferase</keyword>
<reference evidence="6 7" key="1">
    <citation type="submission" date="2016-09" db="EMBL/GenBank/DDBJ databases">
        <title>Chromobacterium muskegensis sp. nov., an insecticidal bacterium isolated from Sphagnum bogs.</title>
        <authorList>
            <person name="Sparks M.E."/>
            <person name="Blackburn M.B."/>
            <person name="Gundersen-Rindal D.E."/>
            <person name="Mitchell A."/>
            <person name="Farrar R."/>
            <person name="Kuhar D."/>
        </authorList>
    </citation>
    <scope>NUCLEOTIDE SEQUENCE [LARGE SCALE GENOMIC DNA]</scope>
    <source>
        <strain evidence="6 7">14B-1</strain>
    </source>
</reference>
<accession>A0ABX3CAU7</accession>
<evidence type="ECO:0000313" key="6">
    <source>
        <dbReference type="EMBL" id="OHX19414.1"/>
    </source>
</evidence>
<dbReference type="Proteomes" id="UP000180280">
    <property type="component" value="Unassembled WGS sequence"/>
</dbReference>
<organism evidence="6 7">
    <name type="scientific">Chromobacterium sphagni</name>
    <dbReference type="NCBI Taxonomy" id="1903179"/>
    <lineage>
        <taxon>Bacteria</taxon>
        <taxon>Pseudomonadati</taxon>
        <taxon>Pseudomonadota</taxon>
        <taxon>Betaproteobacteria</taxon>
        <taxon>Neisseriales</taxon>
        <taxon>Chromobacteriaceae</taxon>
        <taxon>Chromobacterium</taxon>
    </lineage>
</organism>
<evidence type="ECO:0000256" key="2">
    <source>
        <dbReference type="ARBA" id="ARBA00022679"/>
    </source>
</evidence>
<evidence type="ECO:0000256" key="1">
    <source>
        <dbReference type="ARBA" id="ARBA00005531"/>
    </source>
</evidence>